<dbReference type="EMBL" id="MU866414">
    <property type="protein sequence ID" value="KAK4172540.1"/>
    <property type="molecule type" value="Genomic_DNA"/>
</dbReference>
<dbReference type="Proteomes" id="UP001302321">
    <property type="component" value="Unassembled WGS sequence"/>
</dbReference>
<accession>A0AAN7A414</accession>
<keyword evidence="2" id="KW-1185">Reference proteome</keyword>
<reference evidence="1" key="1">
    <citation type="journal article" date="2023" name="Mol. Phylogenet. Evol.">
        <title>Genome-scale phylogeny and comparative genomics of the fungal order Sordariales.</title>
        <authorList>
            <person name="Hensen N."/>
            <person name="Bonometti L."/>
            <person name="Westerberg I."/>
            <person name="Brannstrom I.O."/>
            <person name="Guillou S."/>
            <person name="Cros-Aarteil S."/>
            <person name="Calhoun S."/>
            <person name="Haridas S."/>
            <person name="Kuo A."/>
            <person name="Mondo S."/>
            <person name="Pangilinan J."/>
            <person name="Riley R."/>
            <person name="LaButti K."/>
            <person name="Andreopoulos B."/>
            <person name="Lipzen A."/>
            <person name="Chen C."/>
            <person name="Yan M."/>
            <person name="Daum C."/>
            <person name="Ng V."/>
            <person name="Clum A."/>
            <person name="Steindorff A."/>
            <person name="Ohm R.A."/>
            <person name="Martin F."/>
            <person name="Silar P."/>
            <person name="Natvig D.O."/>
            <person name="Lalanne C."/>
            <person name="Gautier V."/>
            <person name="Ament-Velasquez S.L."/>
            <person name="Kruys A."/>
            <person name="Hutchinson M.I."/>
            <person name="Powell A.J."/>
            <person name="Barry K."/>
            <person name="Miller A.N."/>
            <person name="Grigoriev I.V."/>
            <person name="Debuchy R."/>
            <person name="Gladieux P."/>
            <person name="Hiltunen Thoren M."/>
            <person name="Johannesson H."/>
        </authorList>
    </citation>
    <scope>NUCLEOTIDE SEQUENCE</scope>
    <source>
        <strain evidence="1">CBS 892.96</strain>
    </source>
</reference>
<comment type="caution">
    <text evidence="1">The sequence shown here is derived from an EMBL/GenBank/DDBJ whole genome shotgun (WGS) entry which is preliminary data.</text>
</comment>
<organism evidence="1 2">
    <name type="scientific">Triangularia setosa</name>
    <dbReference type="NCBI Taxonomy" id="2587417"/>
    <lineage>
        <taxon>Eukaryota</taxon>
        <taxon>Fungi</taxon>
        <taxon>Dikarya</taxon>
        <taxon>Ascomycota</taxon>
        <taxon>Pezizomycotina</taxon>
        <taxon>Sordariomycetes</taxon>
        <taxon>Sordariomycetidae</taxon>
        <taxon>Sordariales</taxon>
        <taxon>Podosporaceae</taxon>
        <taxon>Triangularia</taxon>
    </lineage>
</organism>
<reference evidence="1" key="2">
    <citation type="submission" date="2023-05" db="EMBL/GenBank/DDBJ databases">
        <authorList>
            <consortium name="Lawrence Berkeley National Laboratory"/>
            <person name="Steindorff A."/>
            <person name="Hensen N."/>
            <person name="Bonometti L."/>
            <person name="Westerberg I."/>
            <person name="Brannstrom I.O."/>
            <person name="Guillou S."/>
            <person name="Cros-Aarteil S."/>
            <person name="Calhoun S."/>
            <person name="Haridas S."/>
            <person name="Kuo A."/>
            <person name="Mondo S."/>
            <person name="Pangilinan J."/>
            <person name="Riley R."/>
            <person name="Labutti K."/>
            <person name="Andreopoulos B."/>
            <person name="Lipzen A."/>
            <person name="Chen C."/>
            <person name="Yanf M."/>
            <person name="Daum C."/>
            <person name="Ng V."/>
            <person name="Clum A."/>
            <person name="Ohm R."/>
            <person name="Martin F."/>
            <person name="Silar P."/>
            <person name="Natvig D."/>
            <person name="Lalanne C."/>
            <person name="Gautier V."/>
            <person name="Ament-Velasquez S.L."/>
            <person name="Kruys A."/>
            <person name="Hutchinson M.I."/>
            <person name="Powell A.J."/>
            <person name="Barry K."/>
            <person name="Miller A.N."/>
            <person name="Grigoriev I.V."/>
            <person name="Debuchy R."/>
            <person name="Gladieux P."/>
            <person name="Thoren M.H."/>
            <person name="Johannesson H."/>
        </authorList>
    </citation>
    <scope>NUCLEOTIDE SEQUENCE</scope>
    <source>
        <strain evidence="1">CBS 892.96</strain>
    </source>
</reference>
<gene>
    <name evidence="1" type="ORF">QBC36DRAFT_294264</name>
</gene>
<evidence type="ECO:0000313" key="1">
    <source>
        <dbReference type="EMBL" id="KAK4172540.1"/>
    </source>
</evidence>
<evidence type="ECO:0000313" key="2">
    <source>
        <dbReference type="Proteomes" id="UP001302321"/>
    </source>
</evidence>
<sequence>MLGSLTQPYGSTFRPSTSLPLSAGLPGYTSTCPQADKRIRNRDTLTWDEGWAEREGKAKQFDEVENGVSIAGIWGHHIGHDLSWRRKRGAYTTPVAEPGRIRAYTFSLVSADGLVEYPYCYIETTRLVSWHVPLMNLLDPCGGVGECEIMLEGNVIKGRLGYHREDDNTDSGEWQVFVDIPPDGELDHGAVDIDSVDINEETDELVDIQSSNGWKDCDIWILAISMRSTGDTGMACQGTYPLCSPMFDPDGQEFYYTTMAFLRMSLDEAFQQIIVV</sequence>
<protein>
    <submittedName>
        <fullName evidence="1">Uncharacterized protein</fullName>
    </submittedName>
</protein>
<proteinExistence type="predicted"/>
<name>A0AAN7A414_9PEZI</name>
<dbReference type="AlphaFoldDB" id="A0AAN7A414"/>